<evidence type="ECO:0000313" key="3">
    <source>
        <dbReference type="Proteomes" id="UP000242146"/>
    </source>
</evidence>
<gene>
    <name evidence="2" type="ORF">DM01DRAFT_1377298</name>
</gene>
<dbReference type="EMBL" id="MCGT01000034">
    <property type="protein sequence ID" value="ORX47185.1"/>
    <property type="molecule type" value="Genomic_DNA"/>
</dbReference>
<evidence type="ECO:0000256" key="1">
    <source>
        <dbReference type="SAM" id="SignalP"/>
    </source>
</evidence>
<sequence>MLFSRVLCCFVLLLLKPFGANAFCFENALDSFHVYVEQISNYTGLKDVAFRKEIQAGGKECCNFHNLDCNQNSSDNDVMTSFLTSVVDPTTGYRYPDTLLEIQVPSGGFCRFSGDPHHATVEVYNANGQQIHPQMILHNL</sequence>
<protein>
    <submittedName>
        <fullName evidence="2">Uncharacterized protein</fullName>
    </submittedName>
</protein>
<keyword evidence="1" id="KW-0732">Signal</keyword>
<feature type="signal peptide" evidence="1">
    <location>
        <begin position="1"/>
        <end position="22"/>
    </location>
</feature>
<dbReference type="Proteomes" id="UP000242146">
    <property type="component" value="Unassembled WGS sequence"/>
</dbReference>
<reference evidence="2 3" key="1">
    <citation type="submission" date="2016-07" db="EMBL/GenBank/DDBJ databases">
        <title>Pervasive Adenine N6-methylation of Active Genes in Fungi.</title>
        <authorList>
            <consortium name="DOE Joint Genome Institute"/>
            <person name="Mondo S.J."/>
            <person name="Dannebaum R.O."/>
            <person name="Kuo R.C."/>
            <person name="Labutti K."/>
            <person name="Haridas S."/>
            <person name="Kuo A."/>
            <person name="Salamov A."/>
            <person name="Ahrendt S.R."/>
            <person name="Lipzen A."/>
            <person name="Sullivan W."/>
            <person name="Andreopoulos W.B."/>
            <person name="Clum A."/>
            <person name="Lindquist E."/>
            <person name="Daum C."/>
            <person name="Ramamoorthy G.K."/>
            <person name="Gryganskyi A."/>
            <person name="Culley D."/>
            <person name="Magnuson J.K."/>
            <person name="James T.Y."/>
            <person name="O'Malley M.A."/>
            <person name="Stajich J.E."/>
            <person name="Spatafora J.W."/>
            <person name="Visel A."/>
            <person name="Grigoriev I.V."/>
        </authorList>
    </citation>
    <scope>NUCLEOTIDE SEQUENCE [LARGE SCALE GENOMIC DNA]</scope>
    <source>
        <strain evidence="2 3">NRRL 3301</strain>
    </source>
</reference>
<dbReference type="AlphaFoldDB" id="A0A1X2G8U7"/>
<organism evidence="2 3">
    <name type="scientific">Hesseltinella vesiculosa</name>
    <dbReference type="NCBI Taxonomy" id="101127"/>
    <lineage>
        <taxon>Eukaryota</taxon>
        <taxon>Fungi</taxon>
        <taxon>Fungi incertae sedis</taxon>
        <taxon>Mucoromycota</taxon>
        <taxon>Mucoromycotina</taxon>
        <taxon>Mucoromycetes</taxon>
        <taxon>Mucorales</taxon>
        <taxon>Cunninghamellaceae</taxon>
        <taxon>Hesseltinella</taxon>
    </lineage>
</organism>
<comment type="caution">
    <text evidence="2">The sequence shown here is derived from an EMBL/GenBank/DDBJ whole genome shotgun (WGS) entry which is preliminary data.</text>
</comment>
<accession>A0A1X2G8U7</accession>
<feature type="chain" id="PRO_5013004739" evidence="1">
    <location>
        <begin position="23"/>
        <end position="140"/>
    </location>
</feature>
<proteinExistence type="predicted"/>
<keyword evidence="3" id="KW-1185">Reference proteome</keyword>
<evidence type="ECO:0000313" key="2">
    <source>
        <dbReference type="EMBL" id="ORX47185.1"/>
    </source>
</evidence>
<name>A0A1X2G8U7_9FUNG</name>